<dbReference type="SUPFAM" id="SSF88659">
    <property type="entry name" value="Sigma3 and sigma4 domains of RNA polymerase sigma factors"/>
    <property type="match status" value="1"/>
</dbReference>
<evidence type="ECO:0000259" key="3">
    <source>
        <dbReference type="Pfam" id="PF08281"/>
    </source>
</evidence>
<dbReference type="AlphaFoldDB" id="B8JDQ0"/>
<dbReference type="PANTHER" id="PTHR30173">
    <property type="entry name" value="SIGMA 19 FACTOR"/>
    <property type="match status" value="1"/>
</dbReference>
<dbReference type="InterPro" id="IPR007627">
    <property type="entry name" value="RNA_pol_sigma70_r2"/>
</dbReference>
<dbReference type="EMBL" id="CP001359">
    <property type="protein sequence ID" value="ACL64145.1"/>
    <property type="molecule type" value="Genomic_DNA"/>
</dbReference>
<dbReference type="Proteomes" id="UP000007089">
    <property type="component" value="Chromosome"/>
</dbReference>
<feature type="domain" description="RNA polymerase sigma factor 70 region 4 type 2" evidence="3">
    <location>
        <begin position="101"/>
        <end position="151"/>
    </location>
</feature>
<gene>
    <name evidence="4" type="ordered locus">A2cp1_0793</name>
</gene>
<evidence type="ECO:0000313" key="4">
    <source>
        <dbReference type="EMBL" id="ACL64145.1"/>
    </source>
</evidence>
<dbReference type="GO" id="GO:0016987">
    <property type="term" value="F:sigma factor activity"/>
    <property type="evidence" value="ECO:0007669"/>
    <property type="project" value="InterPro"/>
</dbReference>
<dbReference type="SUPFAM" id="SSF54427">
    <property type="entry name" value="NTF2-like"/>
    <property type="match status" value="1"/>
</dbReference>
<dbReference type="InterPro" id="IPR014284">
    <property type="entry name" value="RNA_pol_sigma-70_dom"/>
</dbReference>
<dbReference type="SUPFAM" id="SSF88946">
    <property type="entry name" value="Sigma2 domain of RNA polymerase sigma factors"/>
    <property type="match status" value="1"/>
</dbReference>
<protein>
    <submittedName>
        <fullName evidence="4">RNA polymerase, sigma-24 subunit, ECF subfamily</fullName>
    </submittedName>
</protein>
<dbReference type="InterPro" id="IPR032710">
    <property type="entry name" value="NTF2-like_dom_sf"/>
</dbReference>
<reference evidence="4" key="1">
    <citation type="submission" date="2009-01" db="EMBL/GenBank/DDBJ databases">
        <title>Complete sequence of Anaeromyxobacter dehalogenans 2CP-1.</title>
        <authorList>
            <consortium name="US DOE Joint Genome Institute"/>
            <person name="Lucas S."/>
            <person name="Copeland A."/>
            <person name="Lapidus A."/>
            <person name="Glavina del Rio T."/>
            <person name="Dalin E."/>
            <person name="Tice H."/>
            <person name="Bruce D."/>
            <person name="Goodwin L."/>
            <person name="Pitluck S."/>
            <person name="Saunders E."/>
            <person name="Brettin T."/>
            <person name="Detter J.C."/>
            <person name="Han C."/>
            <person name="Larimer F."/>
            <person name="Land M."/>
            <person name="Hauser L."/>
            <person name="Kyrpides N."/>
            <person name="Ovchinnikova G."/>
            <person name="Beliaev A.S."/>
            <person name="Richardson P."/>
        </authorList>
    </citation>
    <scope>NUCLEOTIDE SEQUENCE</scope>
    <source>
        <strain evidence="4">2CP-1</strain>
    </source>
</reference>
<keyword evidence="5" id="KW-1185">Reference proteome</keyword>
<dbReference type="PANTHER" id="PTHR30173:SF36">
    <property type="entry name" value="ECF RNA POLYMERASE SIGMA FACTOR SIGJ"/>
    <property type="match status" value="1"/>
</dbReference>
<dbReference type="InterPro" id="IPR013249">
    <property type="entry name" value="RNA_pol_sigma70_r4_t2"/>
</dbReference>
<dbReference type="Pfam" id="PF04542">
    <property type="entry name" value="Sigma70_r2"/>
    <property type="match status" value="1"/>
</dbReference>
<accession>B8JDQ0</accession>
<evidence type="ECO:0000313" key="5">
    <source>
        <dbReference type="Proteomes" id="UP000007089"/>
    </source>
</evidence>
<dbReference type="InterPro" id="IPR052704">
    <property type="entry name" value="ECF_Sigma-70_Domain"/>
</dbReference>
<dbReference type="InterPro" id="IPR013324">
    <property type="entry name" value="RNA_pol_sigma_r3/r4-like"/>
</dbReference>
<dbReference type="GO" id="GO:0006352">
    <property type="term" value="P:DNA-templated transcription initiation"/>
    <property type="evidence" value="ECO:0007669"/>
    <property type="project" value="InterPro"/>
</dbReference>
<name>B8JDQ0_ANAD2</name>
<dbReference type="KEGG" id="acp:A2cp1_0793"/>
<dbReference type="InterPro" id="IPR013325">
    <property type="entry name" value="RNA_pol_sigma_r2"/>
</dbReference>
<sequence>MTGAARDFEPHRPDLVQVAYRMLGSVAEAEDVVQDAFLRWNAAPRDGVESPRAFLICTVTRLCLDRLKSARTQREEYVGTWLPEPLVEAEGTGLAHDLSIALLVTLQRLSPLERAAFLLHDVFDMEFADVAGVLARSEAAVRQLAARARGHVREARPRFRASDEEARRLADAFQAALTSGDLGTLSRLLAEDAVFYADGGGKRAAVLQPIEGRAAIVEFLSKIVKHPSFPGAKAYQRAWINGMPGFVVHGPEGVETLAIEIGDGRVVGIYAVRNPDKLRHLS</sequence>
<dbReference type="RefSeq" id="WP_012632164.1">
    <property type="nucleotide sequence ID" value="NC_011891.1"/>
</dbReference>
<dbReference type="Pfam" id="PF08281">
    <property type="entry name" value="Sigma70_r4_2"/>
    <property type="match status" value="1"/>
</dbReference>
<comment type="subunit">
    <text evidence="1">Interacts transiently with the RNA polymerase catalytic core formed by RpoA, RpoB, RpoC and RpoZ (2 alpha, 1 beta, 1 beta' and 1 omega subunit) to form the RNA polymerase holoenzyme that can initiate transcription.</text>
</comment>
<dbReference type="InterPro" id="IPR036388">
    <property type="entry name" value="WH-like_DNA-bd_sf"/>
</dbReference>
<evidence type="ECO:0000259" key="2">
    <source>
        <dbReference type="Pfam" id="PF04542"/>
    </source>
</evidence>
<dbReference type="Gene3D" id="1.10.1740.10">
    <property type="match status" value="1"/>
</dbReference>
<dbReference type="NCBIfam" id="NF007214">
    <property type="entry name" value="PRK09636.1"/>
    <property type="match status" value="1"/>
</dbReference>
<dbReference type="Gene3D" id="3.10.450.50">
    <property type="match status" value="1"/>
</dbReference>
<dbReference type="NCBIfam" id="TIGR02937">
    <property type="entry name" value="sigma70-ECF"/>
    <property type="match status" value="1"/>
</dbReference>
<dbReference type="Gene3D" id="1.10.10.10">
    <property type="entry name" value="Winged helix-like DNA-binding domain superfamily/Winged helix DNA-binding domain"/>
    <property type="match status" value="1"/>
</dbReference>
<proteinExistence type="predicted"/>
<organism evidence="4 5">
    <name type="scientific">Anaeromyxobacter dehalogenans (strain ATCC BAA-258 / DSM 21875 / 2CP-1)</name>
    <dbReference type="NCBI Taxonomy" id="455488"/>
    <lineage>
        <taxon>Bacteria</taxon>
        <taxon>Pseudomonadati</taxon>
        <taxon>Myxococcota</taxon>
        <taxon>Myxococcia</taxon>
        <taxon>Myxococcales</taxon>
        <taxon>Cystobacterineae</taxon>
        <taxon>Anaeromyxobacteraceae</taxon>
        <taxon>Anaeromyxobacter</taxon>
    </lineage>
</organism>
<evidence type="ECO:0000256" key="1">
    <source>
        <dbReference type="ARBA" id="ARBA00011344"/>
    </source>
</evidence>
<dbReference type="HOGENOM" id="CLU_047691_22_0_7"/>
<feature type="domain" description="RNA polymerase sigma-70 region 2" evidence="2">
    <location>
        <begin position="8"/>
        <end position="71"/>
    </location>
</feature>
<dbReference type="GO" id="GO:0003677">
    <property type="term" value="F:DNA binding"/>
    <property type="evidence" value="ECO:0007669"/>
    <property type="project" value="InterPro"/>
</dbReference>